<dbReference type="RefSeq" id="WP_191124683.1">
    <property type="nucleotide sequence ID" value="NZ_JACXWY010000009.1"/>
</dbReference>
<organism evidence="1 2">
    <name type="scientific">Bosea spartocytisi</name>
    <dbReference type="NCBI Taxonomy" id="2773451"/>
    <lineage>
        <taxon>Bacteria</taxon>
        <taxon>Pseudomonadati</taxon>
        <taxon>Pseudomonadota</taxon>
        <taxon>Alphaproteobacteria</taxon>
        <taxon>Hyphomicrobiales</taxon>
        <taxon>Boseaceae</taxon>
        <taxon>Bosea</taxon>
    </lineage>
</organism>
<reference evidence="1" key="1">
    <citation type="submission" date="2020-09" db="EMBL/GenBank/DDBJ databases">
        <title>Bosea spartocytisi sp. nov. a root nodule endophyte of Spartocytisus supranubius in the high mountain ecosystem fo the Teide National Park (Canary Islands, Spain).</title>
        <authorList>
            <person name="Pulido-Suarez L."/>
            <person name="Peix A."/>
            <person name="Igual J.M."/>
            <person name="Socas-Perez N."/>
            <person name="Velazquez E."/>
            <person name="Flores-Felix J.D."/>
            <person name="Leon-Barrios M."/>
        </authorList>
    </citation>
    <scope>NUCLEOTIDE SEQUENCE</scope>
    <source>
        <strain evidence="1">SSUT16</strain>
    </source>
</reference>
<protein>
    <submittedName>
        <fullName evidence="1">Uncharacterized protein</fullName>
    </submittedName>
</protein>
<gene>
    <name evidence="1" type="ORF">IED13_15435</name>
</gene>
<accession>A0A927E9A9</accession>
<dbReference type="AlphaFoldDB" id="A0A927E9A9"/>
<dbReference type="Proteomes" id="UP000619295">
    <property type="component" value="Unassembled WGS sequence"/>
</dbReference>
<keyword evidence="2" id="KW-1185">Reference proteome</keyword>
<proteinExistence type="predicted"/>
<dbReference type="EMBL" id="JACXWY010000009">
    <property type="protein sequence ID" value="MBD3847101.1"/>
    <property type="molecule type" value="Genomic_DNA"/>
</dbReference>
<name>A0A927E9A9_9HYPH</name>
<evidence type="ECO:0000313" key="2">
    <source>
        <dbReference type="Proteomes" id="UP000619295"/>
    </source>
</evidence>
<sequence>MRDLANTLHFKRAISPAAAVADNTPIVSQIIDRLGYEQLVFGIAIGAIADADATFAVLLEHGDQANLSDAAAVPDSQLTGSEALAGFKFDDDDKVRKLGYVGPKRYARLTITPANNAGNAFVAAVAILASARYAPTPNPPV</sequence>
<comment type="caution">
    <text evidence="1">The sequence shown here is derived from an EMBL/GenBank/DDBJ whole genome shotgun (WGS) entry which is preliminary data.</text>
</comment>
<evidence type="ECO:0000313" key="1">
    <source>
        <dbReference type="EMBL" id="MBD3847101.1"/>
    </source>
</evidence>